<gene>
    <name evidence="1" type="ORF">SEMRO_1134_G244980.1</name>
</gene>
<evidence type="ECO:0000313" key="1">
    <source>
        <dbReference type="EMBL" id="CAB9520787.1"/>
    </source>
</evidence>
<sequence length="200" mass="22916">MALSNNGYLEHLSLRTVALQDPFDAGFSFFDVLQKHNNTTLSHLAVSDQKNCHISSFDRGIIKRQIMYSTQGSVRDYQLARKLSYLISSNKFGRAMVQDKGTTKEELIHLLVGVEAWIQVKTSGYPFYGELLTLADDDTLDKSSLEYLDLLYQTLGDSDHLSFRNRDGFWCYAFDRHLDSLSIQYGLLLESPSLWLRNDE</sequence>
<protein>
    <submittedName>
        <fullName evidence="1">Uncharacterized protein</fullName>
    </submittedName>
</protein>
<comment type="caution">
    <text evidence="1">The sequence shown here is derived from an EMBL/GenBank/DDBJ whole genome shotgun (WGS) entry which is preliminary data.</text>
</comment>
<accession>A0A9N8EGN2</accession>
<dbReference type="Proteomes" id="UP001153069">
    <property type="component" value="Unassembled WGS sequence"/>
</dbReference>
<organism evidence="1 2">
    <name type="scientific">Seminavis robusta</name>
    <dbReference type="NCBI Taxonomy" id="568900"/>
    <lineage>
        <taxon>Eukaryota</taxon>
        <taxon>Sar</taxon>
        <taxon>Stramenopiles</taxon>
        <taxon>Ochrophyta</taxon>
        <taxon>Bacillariophyta</taxon>
        <taxon>Bacillariophyceae</taxon>
        <taxon>Bacillariophycidae</taxon>
        <taxon>Naviculales</taxon>
        <taxon>Naviculaceae</taxon>
        <taxon>Seminavis</taxon>
    </lineage>
</organism>
<reference evidence="1" key="1">
    <citation type="submission" date="2020-06" db="EMBL/GenBank/DDBJ databases">
        <authorList>
            <consortium name="Plant Systems Biology data submission"/>
        </authorList>
    </citation>
    <scope>NUCLEOTIDE SEQUENCE</scope>
    <source>
        <strain evidence="1">D6</strain>
    </source>
</reference>
<dbReference type="AlphaFoldDB" id="A0A9N8EGN2"/>
<evidence type="ECO:0000313" key="2">
    <source>
        <dbReference type="Proteomes" id="UP001153069"/>
    </source>
</evidence>
<dbReference type="EMBL" id="CAICTM010001132">
    <property type="protein sequence ID" value="CAB9520787.1"/>
    <property type="molecule type" value="Genomic_DNA"/>
</dbReference>
<name>A0A9N8EGN2_9STRA</name>
<proteinExistence type="predicted"/>
<keyword evidence="2" id="KW-1185">Reference proteome</keyword>